<gene>
    <name evidence="2" type="primary">PKS10</name>
    <name evidence="2" type="ORF">ETB97_001708</name>
</gene>
<evidence type="ECO:0000313" key="3">
    <source>
        <dbReference type="Proteomes" id="UP000541154"/>
    </source>
</evidence>
<sequence length="130" mass="13937">MASLMLLTLGPETGLVPPAAARHCVKPFIRLREMGEASSSDQGNETDGGELMWAPEPEAEVLKNGEVIIPRVVPDQVLNEAFHASKRTITKPGDVTDVVVQVVPGTARMTLQAVNDKDVNTSDFTSVQAQ</sequence>
<reference evidence="2 3" key="1">
    <citation type="submission" date="2019-04" db="EMBL/GenBank/DDBJ databases">
        <title>Aspergillus burnettii sp. nov., novel species from soil in southeast Queensland.</title>
        <authorList>
            <person name="Gilchrist C.L.M."/>
            <person name="Pitt J.I."/>
            <person name="Lange L."/>
            <person name="Lacey H.J."/>
            <person name="Vuong D."/>
            <person name="Midgley D.J."/>
            <person name="Greenfield P."/>
            <person name="Bradbury M."/>
            <person name="Lacey E."/>
            <person name="Busk P.K."/>
            <person name="Pilgaard B."/>
            <person name="Chooi Y.H."/>
            <person name="Piggott A.M."/>
        </authorList>
    </citation>
    <scope>NUCLEOTIDE SEQUENCE [LARGE SCALE GENOMIC DNA]</scope>
    <source>
        <strain evidence="2 3">FRR 5400</strain>
    </source>
</reference>
<name>A0A8H6A2H1_PETAA</name>
<comment type="caution">
    <text evidence="2">The sequence shown here is derived from an EMBL/GenBank/DDBJ whole genome shotgun (WGS) entry which is preliminary data.</text>
</comment>
<evidence type="ECO:0000256" key="1">
    <source>
        <dbReference type="SAM" id="MobiDB-lite"/>
    </source>
</evidence>
<dbReference type="Proteomes" id="UP000541154">
    <property type="component" value="Unassembled WGS sequence"/>
</dbReference>
<evidence type="ECO:0000313" key="2">
    <source>
        <dbReference type="EMBL" id="KAF5860347.1"/>
    </source>
</evidence>
<accession>A0A8H6A2H1</accession>
<protein>
    <submittedName>
        <fullName evidence="2">Polyketide synthase</fullName>
    </submittedName>
</protein>
<proteinExistence type="predicted"/>
<dbReference type="AlphaFoldDB" id="A0A8H6A2H1"/>
<feature type="region of interest" description="Disordered" evidence="1">
    <location>
        <begin position="34"/>
        <end position="53"/>
    </location>
</feature>
<dbReference type="EMBL" id="SPNV01000133">
    <property type="protein sequence ID" value="KAF5860347.1"/>
    <property type="molecule type" value="Genomic_DNA"/>
</dbReference>
<keyword evidence="3" id="KW-1185">Reference proteome</keyword>
<organism evidence="2 3">
    <name type="scientific">Petromyces alliaceus</name>
    <name type="common">Aspergillus alliaceus</name>
    <dbReference type="NCBI Taxonomy" id="209559"/>
    <lineage>
        <taxon>Eukaryota</taxon>
        <taxon>Fungi</taxon>
        <taxon>Dikarya</taxon>
        <taxon>Ascomycota</taxon>
        <taxon>Pezizomycotina</taxon>
        <taxon>Eurotiomycetes</taxon>
        <taxon>Eurotiomycetidae</taxon>
        <taxon>Eurotiales</taxon>
        <taxon>Aspergillaceae</taxon>
        <taxon>Aspergillus</taxon>
        <taxon>Aspergillus subgen. Circumdati</taxon>
    </lineage>
</organism>